<reference evidence="1 2" key="2">
    <citation type="submission" date="2016-12" db="EMBL/GenBank/DDBJ databases">
        <title>Draft Genome Sequence of Cystobacter ferrugineus Strain Cbfe23.</title>
        <authorList>
            <person name="Akbar S."/>
            <person name="Dowd S.E."/>
            <person name="Stevens D.C."/>
        </authorList>
    </citation>
    <scope>NUCLEOTIDE SEQUENCE [LARGE SCALE GENOMIC DNA]</scope>
    <source>
        <strain evidence="1 2">Cbfe23</strain>
    </source>
</reference>
<organism evidence="1 2">
    <name type="scientific">Cystobacter ferrugineus</name>
    <dbReference type="NCBI Taxonomy" id="83449"/>
    <lineage>
        <taxon>Bacteria</taxon>
        <taxon>Pseudomonadati</taxon>
        <taxon>Myxococcota</taxon>
        <taxon>Myxococcia</taxon>
        <taxon>Myxococcales</taxon>
        <taxon>Cystobacterineae</taxon>
        <taxon>Archangiaceae</taxon>
        <taxon>Cystobacter</taxon>
    </lineage>
</organism>
<accession>A0A1L9B5F0</accession>
<gene>
    <name evidence="1" type="ORF">BON30_29825</name>
</gene>
<evidence type="ECO:0000313" key="1">
    <source>
        <dbReference type="EMBL" id="OJH37475.1"/>
    </source>
</evidence>
<dbReference type="OrthoDB" id="5507129at2"/>
<dbReference type="AlphaFoldDB" id="A0A1L9B5F0"/>
<comment type="caution">
    <text evidence="1">The sequence shown here is derived from an EMBL/GenBank/DDBJ whole genome shotgun (WGS) entry which is preliminary data.</text>
</comment>
<proteinExistence type="predicted"/>
<dbReference type="Proteomes" id="UP000182229">
    <property type="component" value="Unassembled WGS sequence"/>
</dbReference>
<dbReference type="RefSeq" id="WP_071901810.1">
    <property type="nucleotide sequence ID" value="NZ_MPIN01000008.1"/>
</dbReference>
<name>A0A1L9B5F0_9BACT</name>
<evidence type="ECO:0000313" key="2">
    <source>
        <dbReference type="Proteomes" id="UP000182229"/>
    </source>
</evidence>
<keyword evidence="2" id="KW-1185">Reference proteome</keyword>
<dbReference type="EMBL" id="MPIN01000008">
    <property type="protein sequence ID" value="OJH37475.1"/>
    <property type="molecule type" value="Genomic_DNA"/>
</dbReference>
<sequence length="224" mass="24596">MNASTGELLAPTATRLGPVTEKVVRAVEAVKGLHTLERALTGAELDRLEGIVKECVAQAHTDVNEAYQQQNGGFKFKNGKFPNDAECDRAVRFTERGRPITLSQELGILKHGAAFVCIKEHLSREFGDNFSIETRYKGNSDTGGVVLTNDGPESLVPDLVVHATRNATDVQCVYEFKFPCYEKHRLDPMNAPRVKEQLTGYQKLSNRCPVALVTPGGLKQLGID</sequence>
<protein>
    <submittedName>
        <fullName evidence="1">Uncharacterized protein</fullName>
    </submittedName>
</protein>
<reference evidence="2" key="1">
    <citation type="submission" date="2016-11" db="EMBL/GenBank/DDBJ databases">
        <authorList>
            <person name="Shukria A."/>
            <person name="Stevens D.C."/>
        </authorList>
    </citation>
    <scope>NUCLEOTIDE SEQUENCE [LARGE SCALE GENOMIC DNA]</scope>
    <source>
        <strain evidence="2">Cbfe23</strain>
    </source>
</reference>